<name>A0ABR9S595_9BURK</name>
<keyword evidence="3" id="KW-1005">Bacterial flagellum biogenesis</keyword>
<keyword evidence="7" id="KW-1185">Reference proteome</keyword>
<evidence type="ECO:0000256" key="3">
    <source>
        <dbReference type="ARBA" id="ARBA00022795"/>
    </source>
</evidence>
<dbReference type="Pfam" id="PF05400">
    <property type="entry name" value="FliT"/>
    <property type="match status" value="1"/>
</dbReference>
<keyword evidence="4" id="KW-0143">Chaperone</keyword>
<sequence length="102" mass="11618">MGTSEVLARYEQLAGTLAHLVALARDRQWEHLPALDARCTELYEQLRRAPPEDLTPDEMARVVVLASRIRGDQDALVQLLRPQFMALLGGLRRQEEWAFPPI</sequence>
<accession>A0ABR9S595</accession>
<evidence type="ECO:0000256" key="1">
    <source>
        <dbReference type="ARBA" id="ARBA00004514"/>
    </source>
</evidence>
<keyword evidence="2" id="KW-0963">Cytoplasm</keyword>
<keyword evidence="6" id="KW-0966">Cell projection</keyword>
<dbReference type="EMBL" id="JADDIV010000004">
    <property type="protein sequence ID" value="MBE7368609.1"/>
    <property type="molecule type" value="Genomic_DNA"/>
</dbReference>
<evidence type="ECO:0000256" key="4">
    <source>
        <dbReference type="ARBA" id="ARBA00023186"/>
    </source>
</evidence>
<comment type="subcellular location">
    <subcellularLocation>
        <location evidence="1">Cytoplasm</location>
        <location evidence="1">Cytosol</location>
    </subcellularLocation>
</comment>
<evidence type="ECO:0000313" key="7">
    <source>
        <dbReference type="Proteomes" id="UP000806285"/>
    </source>
</evidence>
<comment type="caution">
    <text evidence="6">The sequence shown here is derived from an EMBL/GenBank/DDBJ whole genome shotgun (WGS) entry which is preliminary data.</text>
</comment>
<dbReference type="Gene3D" id="1.20.58.380">
    <property type="entry name" value="Flagellar protein flit"/>
    <property type="match status" value="1"/>
</dbReference>
<keyword evidence="6" id="KW-0969">Cilium</keyword>
<evidence type="ECO:0000256" key="2">
    <source>
        <dbReference type="ARBA" id="ARBA00022490"/>
    </source>
</evidence>
<evidence type="ECO:0000313" key="6">
    <source>
        <dbReference type="EMBL" id="MBE7368609.1"/>
    </source>
</evidence>
<proteinExistence type="predicted"/>
<organism evidence="6 7">
    <name type="scientific">Ramlibacter pallidus</name>
    <dbReference type="NCBI Taxonomy" id="2780087"/>
    <lineage>
        <taxon>Bacteria</taxon>
        <taxon>Pseudomonadati</taxon>
        <taxon>Pseudomonadota</taxon>
        <taxon>Betaproteobacteria</taxon>
        <taxon>Burkholderiales</taxon>
        <taxon>Comamonadaceae</taxon>
        <taxon>Ramlibacter</taxon>
    </lineage>
</organism>
<protein>
    <recommendedName>
        <fullName evidence="5">Flagellar protein FliT</fullName>
    </recommendedName>
</protein>
<evidence type="ECO:0000256" key="5">
    <source>
        <dbReference type="ARBA" id="ARBA00093797"/>
    </source>
</evidence>
<dbReference type="RefSeq" id="WP_193677247.1">
    <property type="nucleotide sequence ID" value="NZ_JADDIV010000004.1"/>
</dbReference>
<dbReference type="InterPro" id="IPR008622">
    <property type="entry name" value="FliT"/>
</dbReference>
<dbReference type="Proteomes" id="UP000806285">
    <property type="component" value="Unassembled WGS sequence"/>
</dbReference>
<reference evidence="6 7" key="1">
    <citation type="submission" date="2020-10" db="EMBL/GenBank/DDBJ databases">
        <title>Ramlibacter sp. HM2 16S ribosomal RNA gene Genome sequencing and assembly.</title>
        <authorList>
            <person name="Kang M."/>
        </authorList>
    </citation>
    <scope>NUCLEOTIDE SEQUENCE [LARGE SCALE GENOMIC DNA]</scope>
    <source>
        <strain evidence="6 7">HM2</strain>
    </source>
</reference>
<keyword evidence="6" id="KW-0282">Flagellum</keyword>
<gene>
    <name evidence="6" type="ORF">IM787_13700</name>
</gene>